<dbReference type="AlphaFoldDB" id="A0A645HCZ4"/>
<comment type="caution">
    <text evidence="1">The sequence shown here is derived from an EMBL/GenBank/DDBJ whole genome shotgun (WGS) entry which is preliminary data.</text>
</comment>
<reference evidence="1" key="1">
    <citation type="submission" date="2019-08" db="EMBL/GenBank/DDBJ databases">
        <authorList>
            <person name="Kucharzyk K."/>
            <person name="Murdoch R.W."/>
            <person name="Higgins S."/>
            <person name="Loffler F."/>
        </authorList>
    </citation>
    <scope>NUCLEOTIDE SEQUENCE</scope>
</reference>
<organism evidence="1">
    <name type="scientific">bioreactor metagenome</name>
    <dbReference type="NCBI Taxonomy" id="1076179"/>
    <lineage>
        <taxon>unclassified sequences</taxon>
        <taxon>metagenomes</taxon>
        <taxon>ecological metagenomes</taxon>
    </lineage>
</organism>
<proteinExistence type="predicted"/>
<evidence type="ECO:0000313" key="1">
    <source>
        <dbReference type="EMBL" id="MPN36396.1"/>
    </source>
</evidence>
<protein>
    <submittedName>
        <fullName evidence="1">Uncharacterized protein</fullName>
    </submittedName>
</protein>
<accession>A0A645HCZ4</accession>
<name>A0A645HCZ4_9ZZZZ</name>
<sequence length="71" mass="8579">MQALRFGYERINDLFTEKHLILLLVHKNKIANNFFNRSNAYRTIPVFFVLFDEKNGQFFDWSFNVHPKTIL</sequence>
<gene>
    <name evidence="1" type="ORF">SDC9_183905</name>
</gene>
<dbReference type="EMBL" id="VSSQ01090507">
    <property type="protein sequence ID" value="MPN36396.1"/>
    <property type="molecule type" value="Genomic_DNA"/>
</dbReference>